<evidence type="ECO:0000313" key="1">
    <source>
        <dbReference type="EMBL" id="RCI74649.1"/>
    </source>
</evidence>
<reference evidence="1 2" key="1">
    <citation type="submission" date="2018-07" db="EMBL/GenBank/DDBJ databases">
        <title>Mechanisms of high-level aminoglycoside resistance among Gram-negative pathogens in Brazil.</title>
        <authorList>
            <person name="Ballaben A.S."/>
            <person name="Darini A.L.C."/>
            <person name="Doi Y."/>
        </authorList>
    </citation>
    <scope>NUCLEOTIDE SEQUENCE [LARGE SCALE GENOMIC DNA]</scope>
    <source>
        <strain evidence="1 2">B2-305</strain>
    </source>
</reference>
<dbReference type="AlphaFoldDB" id="A0A367MBA6"/>
<proteinExistence type="predicted"/>
<name>A0A367MBA6_PSEAI</name>
<gene>
    <name evidence="1" type="ORF">DT376_11830</name>
</gene>
<organism evidence="1 2">
    <name type="scientific">Pseudomonas aeruginosa</name>
    <dbReference type="NCBI Taxonomy" id="287"/>
    <lineage>
        <taxon>Bacteria</taxon>
        <taxon>Pseudomonadati</taxon>
        <taxon>Pseudomonadota</taxon>
        <taxon>Gammaproteobacteria</taxon>
        <taxon>Pseudomonadales</taxon>
        <taxon>Pseudomonadaceae</taxon>
        <taxon>Pseudomonas</taxon>
    </lineage>
</organism>
<accession>A0A367MBA6</accession>
<dbReference type="RefSeq" id="WP_010793670.1">
    <property type="nucleotide sequence ID" value="NZ_AP024513.1"/>
</dbReference>
<sequence>MPTYPSIYRFRVLAAAVMASVSIYLFSASLGMDVLKSSEVLADIYPENMNDYASRLTAEEKFQDELFRQLTDKIYLERYSICALILALAIFFLPSPVVVRRSRVLLVFLYLATPVSIVLSEVLATSLSLDRMLYPTWRDNIVVAWFVSCAVAFAVCFMLLPLLIIGWRSTSGGLIFRSKTTQVLSGILLAVWLVGFACSFFSGDYEAMLPLWLGFVFFYYVLSSSDEKTPVNK</sequence>
<comment type="caution">
    <text evidence="1">The sequence shown here is derived from an EMBL/GenBank/DDBJ whole genome shotgun (WGS) entry which is preliminary data.</text>
</comment>
<protein>
    <submittedName>
        <fullName evidence="1">Uncharacterized protein</fullName>
    </submittedName>
</protein>
<dbReference type="Proteomes" id="UP000253594">
    <property type="component" value="Unassembled WGS sequence"/>
</dbReference>
<evidence type="ECO:0000313" key="2">
    <source>
        <dbReference type="Proteomes" id="UP000253594"/>
    </source>
</evidence>
<dbReference type="EMBL" id="QORE01000324">
    <property type="protein sequence ID" value="RCI74649.1"/>
    <property type="molecule type" value="Genomic_DNA"/>
</dbReference>